<feature type="compositionally biased region" description="Basic and acidic residues" evidence="1">
    <location>
        <begin position="335"/>
        <end position="347"/>
    </location>
</feature>
<evidence type="ECO:0000256" key="1">
    <source>
        <dbReference type="SAM" id="MobiDB-lite"/>
    </source>
</evidence>
<reference evidence="2 3" key="1">
    <citation type="journal article" date="2018" name="Cell">
        <title>The Chara Genome: Secondary Complexity and Implications for Plant Terrestrialization.</title>
        <authorList>
            <person name="Nishiyama T."/>
            <person name="Sakayama H."/>
            <person name="Vries J.D."/>
            <person name="Buschmann H."/>
            <person name="Saint-Marcoux D."/>
            <person name="Ullrich K.K."/>
            <person name="Haas F.B."/>
            <person name="Vanderstraeten L."/>
            <person name="Becker D."/>
            <person name="Lang D."/>
            <person name="Vosolsobe S."/>
            <person name="Rombauts S."/>
            <person name="Wilhelmsson P.K.I."/>
            <person name="Janitza P."/>
            <person name="Kern R."/>
            <person name="Heyl A."/>
            <person name="Rumpler F."/>
            <person name="Villalobos L.I.A.C."/>
            <person name="Clay J.M."/>
            <person name="Skokan R."/>
            <person name="Toyoda A."/>
            <person name="Suzuki Y."/>
            <person name="Kagoshima H."/>
            <person name="Schijlen E."/>
            <person name="Tajeshwar N."/>
            <person name="Catarino B."/>
            <person name="Hetherington A.J."/>
            <person name="Saltykova A."/>
            <person name="Bonnot C."/>
            <person name="Breuninger H."/>
            <person name="Symeonidi A."/>
            <person name="Radhakrishnan G.V."/>
            <person name="Van Nieuwerburgh F."/>
            <person name="Deforce D."/>
            <person name="Chang C."/>
            <person name="Karol K.G."/>
            <person name="Hedrich R."/>
            <person name="Ulvskov P."/>
            <person name="Glockner G."/>
            <person name="Delwiche C.F."/>
            <person name="Petrasek J."/>
            <person name="Van de Peer Y."/>
            <person name="Friml J."/>
            <person name="Beilby M."/>
            <person name="Dolan L."/>
            <person name="Kohara Y."/>
            <person name="Sugano S."/>
            <person name="Fujiyama A."/>
            <person name="Delaux P.-M."/>
            <person name="Quint M."/>
            <person name="TheiBen G."/>
            <person name="Hagemann M."/>
            <person name="Harholt J."/>
            <person name="Dunand C."/>
            <person name="Zachgo S."/>
            <person name="Langdale J."/>
            <person name="Maumus F."/>
            <person name="Straeten D.V.D."/>
            <person name="Gould S.B."/>
            <person name="Rensing S.A."/>
        </authorList>
    </citation>
    <scope>NUCLEOTIDE SEQUENCE [LARGE SCALE GENOMIC DNA]</scope>
    <source>
        <strain evidence="2 3">S276</strain>
    </source>
</reference>
<feature type="compositionally biased region" description="Basic and acidic residues" evidence="1">
    <location>
        <begin position="159"/>
        <end position="192"/>
    </location>
</feature>
<feature type="compositionally biased region" description="Basic and acidic residues" evidence="1">
    <location>
        <begin position="260"/>
        <end position="269"/>
    </location>
</feature>
<sequence>MRYKPCLMIDHLDDGYAEIDVICADTPWCETCRRYFHKSTDCPSKRQPGPSASNGLIREQTLNKSKRSEKADKSKDVEKGDKGKTAQGDKQHQEKEKGRVLDEVTEKTKPPNPPPPQDQGGGRAIVVWKKKVPNPSESQKGHHLSPQKVPNTELTTKGLDIRKEHGSKAGSEEREKSPLKDQAHQETEKGMIDVEMTSEEENINEERGKNVEEKGNEDFEDTKDSDMEDSEKEEDGSEVEEEEREEEEDEEEEEEEDKEEEGKGERVREEEEDKDKEEEEERRRSREEEGNDKNGSVQREEEEERERKSEDNREDSREEGHKEEVIEQVQMVNAGKEEEKRVEDDVQARVSPSPRGPNLQPLENFVVYDNNSFIPLDVDQSGGPMSEKEKEAADSTWKLADIFPFQRMGNQQLLGAFGLAQACESSPAKKVKRNDASVGVASGEETGSPPRTQRFEKDTEGRKRPRSSSHARRELSLAGPMRTVTKADKAKGPIKQFVVPLIISESAVGPVLLTRITNNDGLEIPSIPVTAPPSDEEAVEIAKRQVLNHTGSVAVLPSFL</sequence>
<keyword evidence="3" id="KW-1185">Reference proteome</keyword>
<dbReference type="AlphaFoldDB" id="A0A388M1R0"/>
<evidence type="ECO:0000313" key="2">
    <source>
        <dbReference type="EMBL" id="GBG88419.1"/>
    </source>
</evidence>
<proteinExistence type="predicted"/>
<dbReference type="EMBL" id="BFEA01000671">
    <property type="protein sequence ID" value="GBG88419.1"/>
    <property type="molecule type" value="Genomic_DNA"/>
</dbReference>
<organism evidence="2 3">
    <name type="scientific">Chara braunii</name>
    <name type="common">Braun's stonewort</name>
    <dbReference type="NCBI Taxonomy" id="69332"/>
    <lineage>
        <taxon>Eukaryota</taxon>
        <taxon>Viridiplantae</taxon>
        <taxon>Streptophyta</taxon>
        <taxon>Charophyceae</taxon>
        <taxon>Charales</taxon>
        <taxon>Characeae</taxon>
        <taxon>Chara</taxon>
    </lineage>
</organism>
<accession>A0A388M1R0</accession>
<feature type="compositionally biased region" description="Acidic residues" evidence="1">
    <location>
        <begin position="226"/>
        <end position="259"/>
    </location>
</feature>
<feature type="compositionally biased region" description="Basic and acidic residues" evidence="1">
    <location>
        <begin position="66"/>
        <end position="109"/>
    </location>
</feature>
<feature type="compositionally biased region" description="Basic and acidic residues" evidence="1">
    <location>
        <begin position="204"/>
        <end position="225"/>
    </location>
</feature>
<feature type="compositionally biased region" description="Acidic residues" evidence="1">
    <location>
        <begin position="270"/>
        <end position="280"/>
    </location>
</feature>
<feature type="region of interest" description="Disordered" evidence="1">
    <location>
        <begin position="426"/>
        <end position="475"/>
    </location>
</feature>
<evidence type="ECO:0000313" key="3">
    <source>
        <dbReference type="Proteomes" id="UP000265515"/>
    </source>
</evidence>
<dbReference type="Gramene" id="GBG88419">
    <property type="protein sequence ID" value="GBG88419"/>
    <property type="gene ID" value="CBR_g47118"/>
</dbReference>
<feature type="compositionally biased region" description="Basic and acidic residues" evidence="1">
    <location>
        <begin position="281"/>
        <end position="292"/>
    </location>
</feature>
<feature type="region of interest" description="Disordered" evidence="1">
    <location>
        <begin position="39"/>
        <end position="362"/>
    </location>
</feature>
<name>A0A388M1R0_CHABU</name>
<dbReference type="Proteomes" id="UP000265515">
    <property type="component" value="Unassembled WGS sequence"/>
</dbReference>
<feature type="compositionally biased region" description="Basic and acidic residues" evidence="1">
    <location>
        <begin position="305"/>
        <end position="325"/>
    </location>
</feature>
<comment type="caution">
    <text evidence="2">The sequence shown here is derived from an EMBL/GenBank/DDBJ whole genome shotgun (WGS) entry which is preliminary data.</text>
</comment>
<gene>
    <name evidence="2" type="ORF">CBR_g47118</name>
</gene>
<feature type="compositionally biased region" description="Basic and acidic residues" evidence="1">
    <location>
        <begin position="453"/>
        <end position="462"/>
    </location>
</feature>
<protein>
    <submittedName>
        <fullName evidence="2">Uncharacterized protein</fullName>
    </submittedName>
</protein>